<feature type="chain" id="PRO_5003534096" description="Lipoprotein" evidence="1">
    <location>
        <begin position="22"/>
        <end position="62"/>
    </location>
</feature>
<keyword evidence="3" id="KW-1185">Reference proteome</keyword>
<name>H0HRR6_9HYPH</name>
<keyword evidence="1" id="KW-0732">Signal</keyword>
<evidence type="ECO:0000313" key="3">
    <source>
        <dbReference type="Proteomes" id="UP000003250"/>
    </source>
</evidence>
<dbReference type="PATRIC" id="fig|1107882.3.peg.2780"/>
<dbReference type="Proteomes" id="UP000003250">
    <property type="component" value="Unassembled WGS sequence"/>
</dbReference>
<evidence type="ECO:0000313" key="2">
    <source>
        <dbReference type="EMBL" id="EHK56579.1"/>
    </source>
</evidence>
<dbReference type="AlphaFoldDB" id="H0HRR6"/>
<protein>
    <recommendedName>
        <fullName evidence="4">Lipoprotein</fullName>
    </recommendedName>
</protein>
<dbReference type="PROSITE" id="PS51257">
    <property type="entry name" value="PROKAR_LIPOPROTEIN"/>
    <property type="match status" value="1"/>
</dbReference>
<dbReference type="OrthoDB" id="9996138at2"/>
<reference evidence="2 3" key="1">
    <citation type="journal article" date="2012" name="J. Bacteriol.">
        <title>Draft Genome Sequence of Mesorhizobium alhagi CCNWXJ12-2T, a Novel Salt-Resistant Species Isolated from the Desert of Northwestern China.</title>
        <authorList>
            <person name="Zhou M."/>
            <person name="Chen W."/>
            <person name="Chen H."/>
            <person name="Wei G."/>
        </authorList>
    </citation>
    <scope>NUCLEOTIDE SEQUENCE [LARGE SCALE GENOMIC DNA]</scope>
    <source>
        <strain evidence="2 3">CCNWXJ12-2</strain>
    </source>
</reference>
<accession>H0HRR6</accession>
<sequence>MRLYLVLATLAAALLASGCLGPDSTQTYRWACTDRPYDAGFCEQPTNWRLFGPRTGPLIGIR</sequence>
<gene>
    <name evidence="2" type="ORF">MAXJ12_14258</name>
</gene>
<evidence type="ECO:0008006" key="4">
    <source>
        <dbReference type="Google" id="ProtNLM"/>
    </source>
</evidence>
<dbReference type="RefSeq" id="WP_008836476.1">
    <property type="nucleotide sequence ID" value="NZ_AHAM01000115.1"/>
</dbReference>
<feature type="signal peptide" evidence="1">
    <location>
        <begin position="1"/>
        <end position="21"/>
    </location>
</feature>
<evidence type="ECO:0000256" key="1">
    <source>
        <dbReference type="SAM" id="SignalP"/>
    </source>
</evidence>
<dbReference type="EMBL" id="AHAM01000115">
    <property type="protein sequence ID" value="EHK56579.1"/>
    <property type="molecule type" value="Genomic_DNA"/>
</dbReference>
<proteinExistence type="predicted"/>
<organism evidence="2 3">
    <name type="scientific">Mesorhizobium alhagi CCNWXJ12-2</name>
    <dbReference type="NCBI Taxonomy" id="1107882"/>
    <lineage>
        <taxon>Bacteria</taxon>
        <taxon>Pseudomonadati</taxon>
        <taxon>Pseudomonadota</taxon>
        <taxon>Alphaproteobacteria</taxon>
        <taxon>Hyphomicrobiales</taxon>
        <taxon>Phyllobacteriaceae</taxon>
        <taxon>Allomesorhizobium</taxon>
    </lineage>
</organism>